<accession>A0ABU5FUL5</accession>
<keyword evidence="2" id="KW-1185">Reference proteome</keyword>
<organism evidence="1 2">
    <name type="scientific">Streptococcus wuxiensis</name>
    <dbReference type="NCBI Taxonomy" id="3095078"/>
    <lineage>
        <taxon>Bacteria</taxon>
        <taxon>Bacillati</taxon>
        <taxon>Bacillota</taxon>
        <taxon>Bacilli</taxon>
        <taxon>Lactobacillales</taxon>
        <taxon>Streptococcaceae</taxon>
        <taxon>Streptococcus</taxon>
    </lineage>
</organism>
<dbReference type="RefSeq" id="WP_320694095.1">
    <property type="nucleotide sequence ID" value="NZ_JAXHDO010000009.1"/>
</dbReference>
<evidence type="ECO:0000313" key="1">
    <source>
        <dbReference type="EMBL" id="MDY4338128.1"/>
    </source>
</evidence>
<protein>
    <submittedName>
        <fullName evidence="1">Uncharacterized protein</fullName>
    </submittedName>
</protein>
<name>A0ABU5FUL5_9STRE</name>
<proteinExistence type="predicted"/>
<evidence type="ECO:0000313" key="2">
    <source>
        <dbReference type="Proteomes" id="UP001272345"/>
    </source>
</evidence>
<gene>
    <name evidence="1" type="ORF">SPC83_08375</name>
</gene>
<reference evidence="1 2" key="1">
    <citation type="submission" date="2023-11" db="EMBL/GenBank/DDBJ databases">
        <title>Streptococcus wuxiensis sp. nov., Streptococcus jiangnanensis sp. nov., Streptococcus fermentans sp. nov., three novel members of the genus Streptococcus isolated from breast milk.</title>
        <authorList>
            <person name="Zhou Y."/>
            <person name="Yang B."/>
        </authorList>
    </citation>
    <scope>NUCLEOTIDE SEQUENCE [LARGE SCALE GENOMIC DNA]</scope>
    <source>
        <strain evidence="1 2">21WXBC0057M1</strain>
    </source>
</reference>
<sequence length="69" mass="7875">MSFDKNIADKILEFAKLEPTVPAGTSHDFRSEEFDQDDFRDTAKKLISTGQISGHLEEDFSGFYIAFRL</sequence>
<dbReference type="Proteomes" id="UP001272345">
    <property type="component" value="Unassembled WGS sequence"/>
</dbReference>
<dbReference type="EMBL" id="JAXHDO010000009">
    <property type="protein sequence ID" value="MDY4338128.1"/>
    <property type="molecule type" value="Genomic_DNA"/>
</dbReference>
<comment type="caution">
    <text evidence="1">The sequence shown here is derived from an EMBL/GenBank/DDBJ whole genome shotgun (WGS) entry which is preliminary data.</text>
</comment>